<feature type="compositionally biased region" description="Basic residues" evidence="1">
    <location>
        <begin position="7"/>
        <end position="23"/>
    </location>
</feature>
<dbReference type="EMBL" id="CM029041">
    <property type="protein sequence ID" value="KAG2630584.1"/>
    <property type="molecule type" value="Genomic_DNA"/>
</dbReference>
<evidence type="ECO:0000313" key="3">
    <source>
        <dbReference type="Proteomes" id="UP000823388"/>
    </source>
</evidence>
<sequence length="193" mass="20592">MILRPLLSRRRNRSRLHPSSRRRSSGDVPCAALLRAFLHCPPPCLPASPALVPPCNTLRRRTLRHPAPAAAIGRLPVSDPRATPAKGCAAGPPPDPARHPLLVPNLAIRALPGDPLVRRGGANVLPISLTRRGPAPTPPCPLSSCSLKVSVPATVQRRTSHLLHRRDPAPLSTLQLTRVASSANPPPAILERP</sequence>
<proteinExistence type="predicted"/>
<organism evidence="2 3">
    <name type="scientific">Panicum virgatum</name>
    <name type="common">Blackwell switchgrass</name>
    <dbReference type="NCBI Taxonomy" id="38727"/>
    <lineage>
        <taxon>Eukaryota</taxon>
        <taxon>Viridiplantae</taxon>
        <taxon>Streptophyta</taxon>
        <taxon>Embryophyta</taxon>
        <taxon>Tracheophyta</taxon>
        <taxon>Spermatophyta</taxon>
        <taxon>Magnoliopsida</taxon>
        <taxon>Liliopsida</taxon>
        <taxon>Poales</taxon>
        <taxon>Poaceae</taxon>
        <taxon>PACMAD clade</taxon>
        <taxon>Panicoideae</taxon>
        <taxon>Panicodae</taxon>
        <taxon>Paniceae</taxon>
        <taxon>Panicinae</taxon>
        <taxon>Panicum</taxon>
        <taxon>Panicum sect. Hiantes</taxon>
    </lineage>
</organism>
<keyword evidence="3" id="KW-1185">Reference proteome</keyword>
<accession>A0A8T0VB89</accession>
<feature type="region of interest" description="Disordered" evidence="1">
    <location>
        <begin position="74"/>
        <end position="95"/>
    </location>
</feature>
<name>A0A8T0VB89_PANVG</name>
<comment type="caution">
    <text evidence="2">The sequence shown here is derived from an EMBL/GenBank/DDBJ whole genome shotgun (WGS) entry which is preliminary data.</text>
</comment>
<feature type="region of interest" description="Disordered" evidence="1">
    <location>
        <begin position="1"/>
        <end position="26"/>
    </location>
</feature>
<reference evidence="2" key="1">
    <citation type="submission" date="2020-05" db="EMBL/GenBank/DDBJ databases">
        <title>WGS assembly of Panicum virgatum.</title>
        <authorList>
            <person name="Lovell J.T."/>
            <person name="Jenkins J."/>
            <person name="Shu S."/>
            <person name="Juenger T.E."/>
            <person name="Schmutz J."/>
        </authorList>
    </citation>
    <scope>NUCLEOTIDE SEQUENCE</scope>
    <source>
        <strain evidence="2">AP13</strain>
    </source>
</reference>
<dbReference type="AlphaFoldDB" id="A0A8T0VB89"/>
<gene>
    <name evidence="2" type="ORF">PVAP13_3KG535650</name>
</gene>
<dbReference type="Proteomes" id="UP000823388">
    <property type="component" value="Chromosome 3K"/>
</dbReference>
<evidence type="ECO:0000313" key="2">
    <source>
        <dbReference type="EMBL" id="KAG2630584.1"/>
    </source>
</evidence>
<protein>
    <submittedName>
        <fullName evidence="2">Uncharacterized protein</fullName>
    </submittedName>
</protein>
<evidence type="ECO:0000256" key="1">
    <source>
        <dbReference type="SAM" id="MobiDB-lite"/>
    </source>
</evidence>